<dbReference type="PANTHER" id="PTHR43253:SF1">
    <property type="entry name" value="TRICORN PROTEASE HOMOLOG 2-RELATED"/>
    <property type="match status" value="1"/>
</dbReference>
<gene>
    <name evidence="7" type="ORF">B2A_05989</name>
</gene>
<keyword evidence="5" id="KW-0378">Hydrolase</keyword>
<keyword evidence="3" id="KW-0963">Cytoplasm</keyword>
<organism evidence="7">
    <name type="scientific">mine drainage metagenome</name>
    <dbReference type="NCBI Taxonomy" id="410659"/>
    <lineage>
        <taxon>unclassified sequences</taxon>
        <taxon>metagenomes</taxon>
        <taxon>ecological metagenomes</taxon>
    </lineage>
</organism>
<feature type="non-terminal residue" evidence="7">
    <location>
        <position position="1"/>
    </location>
</feature>
<reference evidence="7" key="1">
    <citation type="submission" date="2013-08" db="EMBL/GenBank/DDBJ databases">
        <authorList>
            <person name="Mendez C."/>
            <person name="Richter M."/>
            <person name="Ferrer M."/>
            <person name="Sanchez J."/>
        </authorList>
    </citation>
    <scope>NUCLEOTIDE SEQUENCE</scope>
</reference>
<reference evidence="7" key="2">
    <citation type="journal article" date="2014" name="ISME J.">
        <title>Microbial stratification in low pH oxic and suboxic macroscopic growths along an acid mine drainage.</title>
        <authorList>
            <person name="Mendez-Garcia C."/>
            <person name="Mesa V."/>
            <person name="Sprenger R.R."/>
            <person name="Richter M."/>
            <person name="Diez M.S."/>
            <person name="Solano J."/>
            <person name="Bargiela R."/>
            <person name="Golyshina O.V."/>
            <person name="Manteca A."/>
            <person name="Ramos J.L."/>
            <person name="Gallego J.R."/>
            <person name="Llorente I."/>
            <person name="Martins Dos Santos V.A."/>
            <person name="Jensen O.N."/>
            <person name="Pelaez A.I."/>
            <person name="Sanchez J."/>
            <person name="Ferrer M."/>
        </authorList>
    </citation>
    <scope>NUCLEOTIDE SEQUENCE</scope>
</reference>
<dbReference type="InterPro" id="IPR012393">
    <property type="entry name" value="Tricorn_protease"/>
</dbReference>
<name>T1A1T7_9ZZZZ</name>
<dbReference type="PANTHER" id="PTHR43253">
    <property type="entry name" value="TRICORN PROTEASE HOMOLOG 2-RELATED"/>
    <property type="match status" value="1"/>
</dbReference>
<keyword evidence="6" id="KW-0720">Serine protease</keyword>
<evidence type="ECO:0000256" key="5">
    <source>
        <dbReference type="ARBA" id="ARBA00022801"/>
    </source>
</evidence>
<evidence type="ECO:0000256" key="6">
    <source>
        <dbReference type="ARBA" id="ARBA00022825"/>
    </source>
</evidence>
<dbReference type="Gene3D" id="2.130.10.10">
    <property type="entry name" value="YVTN repeat-like/Quinoprotein amine dehydrogenase"/>
    <property type="match status" value="1"/>
</dbReference>
<evidence type="ECO:0000256" key="4">
    <source>
        <dbReference type="ARBA" id="ARBA00022670"/>
    </source>
</evidence>
<keyword evidence="4" id="KW-0645">Protease</keyword>
<dbReference type="GO" id="GO:0008236">
    <property type="term" value="F:serine-type peptidase activity"/>
    <property type="evidence" value="ECO:0007669"/>
    <property type="project" value="UniProtKB-KW"/>
</dbReference>
<evidence type="ECO:0000256" key="3">
    <source>
        <dbReference type="ARBA" id="ARBA00022490"/>
    </source>
</evidence>
<sequence>KRQLTFFRHYDIDWPSLGNTGIVFQEAGHLYWYALPEHKLVRIRVRLPLDGVRRHPYWAKAWHAIRSYALSTGGHFALFDARGNAFRIPLRHGTEEDLTPTSRANIRMATESPNRHWIAYVTDQTGHSEIAIRSNAYPHRVEILTRFSSGSLSAPSWSPNSRWLAFSDSDRRLWIVNVATRAVRLVAKDRYSWFHSYAWSPDSDWLAYSRTDDNGIPVIWLDHLINGHEHPVTRGYTSDVLPAFDPSGRYLYFVSA</sequence>
<dbReference type="GO" id="GO:0005737">
    <property type="term" value="C:cytoplasm"/>
    <property type="evidence" value="ECO:0007669"/>
    <property type="project" value="UniProtKB-SubCell"/>
</dbReference>
<protein>
    <submittedName>
        <fullName evidence="7">Peptidase S41</fullName>
    </submittedName>
</protein>
<dbReference type="AlphaFoldDB" id="T1A1T7"/>
<comment type="subcellular location">
    <subcellularLocation>
        <location evidence="1">Cytoplasm</location>
    </subcellularLocation>
</comment>
<dbReference type="EMBL" id="AUZZ01004196">
    <property type="protein sequence ID" value="EQD54506.1"/>
    <property type="molecule type" value="Genomic_DNA"/>
</dbReference>
<proteinExistence type="inferred from homology"/>
<dbReference type="SUPFAM" id="SSF69322">
    <property type="entry name" value="Tricorn protease domain 2"/>
    <property type="match status" value="1"/>
</dbReference>
<dbReference type="GO" id="GO:0006508">
    <property type="term" value="P:proteolysis"/>
    <property type="evidence" value="ECO:0007669"/>
    <property type="project" value="UniProtKB-KW"/>
</dbReference>
<accession>T1A1T7</accession>
<evidence type="ECO:0000256" key="2">
    <source>
        <dbReference type="ARBA" id="ARBA00008524"/>
    </source>
</evidence>
<feature type="non-terminal residue" evidence="7">
    <location>
        <position position="256"/>
    </location>
</feature>
<comment type="similarity">
    <text evidence="2">Belongs to the peptidase S41B family.</text>
</comment>
<dbReference type="Pfam" id="PF26550">
    <property type="entry name" value="Tricorn_2nd"/>
    <property type="match status" value="1"/>
</dbReference>
<comment type="caution">
    <text evidence="7">The sequence shown here is derived from an EMBL/GenBank/DDBJ whole genome shotgun (WGS) entry which is preliminary data.</text>
</comment>
<evidence type="ECO:0000313" key="7">
    <source>
        <dbReference type="EMBL" id="EQD54506.1"/>
    </source>
</evidence>
<evidence type="ECO:0000256" key="1">
    <source>
        <dbReference type="ARBA" id="ARBA00004496"/>
    </source>
</evidence>
<dbReference type="InterPro" id="IPR015943">
    <property type="entry name" value="WD40/YVTN_repeat-like_dom_sf"/>
</dbReference>